<dbReference type="GO" id="GO:0008408">
    <property type="term" value="F:3'-5' exonuclease activity"/>
    <property type="evidence" value="ECO:0007669"/>
    <property type="project" value="InterPro"/>
</dbReference>
<evidence type="ECO:0000259" key="7">
    <source>
        <dbReference type="PROSITE" id="PS50967"/>
    </source>
</evidence>
<feature type="domain" description="HRDC" evidence="7">
    <location>
        <begin position="208"/>
        <end position="289"/>
    </location>
</feature>
<evidence type="ECO:0000256" key="3">
    <source>
        <dbReference type="ARBA" id="ARBA00022722"/>
    </source>
</evidence>
<protein>
    <recommendedName>
        <fullName evidence="6">Ribonuclease D</fullName>
        <shortName evidence="6">RNase D</shortName>
        <ecNumber evidence="6">3.1.13.5</ecNumber>
    </recommendedName>
</protein>
<dbReference type="InterPro" id="IPR002562">
    <property type="entry name" value="3'-5'_exonuclease_dom"/>
</dbReference>
<dbReference type="HOGENOM" id="CLU_042387_0_0_5"/>
<dbReference type="SMART" id="SM00341">
    <property type="entry name" value="HRDC"/>
    <property type="match status" value="1"/>
</dbReference>
<dbReference type="NCBIfam" id="TIGR01388">
    <property type="entry name" value="rnd"/>
    <property type="match status" value="1"/>
</dbReference>
<keyword evidence="4 6" id="KW-0378">Hydrolase</keyword>
<evidence type="ECO:0000256" key="4">
    <source>
        <dbReference type="ARBA" id="ARBA00022801"/>
    </source>
</evidence>
<dbReference type="GO" id="GO:0005737">
    <property type="term" value="C:cytoplasm"/>
    <property type="evidence" value="ECO:0007669"/>
    <property type="project" value="UniProtKB-SubCell"/>
</dbReference>
<dbReference type="InterPro" id="IPR012337">
    <property type="entry name" value="RNaseH-like_sf"/>
</dbReference>
<keyword evidence="3 6" id="KW-0540">Nuclease</keyword>
<comment type="function">
    <text evidence="6">Exonuclease involved in the 3' processing of various precursor tRNAs. Initiates hydrolysis at the 3'-terminus of an RNA molecule and releases 5'-mononucleotides.</text>
</comment>
<dbReference type="InterPro" id="IPR036397">
    <property type="entry name" value="RNaseH_sf"/>
</dbReference>
<sequence>MNLITTTEELEAACADLAKAPFIAVDTEFMREQTFWPRLCLIQIAGGDTEVLIDNLAPGIDLKPFFDLMVDENVLKVFHSARQDIEIVHHMAGVVPHPIFDTQVAAMVCGFGEAVSYAMLVKRLLGRNLDKSSRFTDWSRRPLSERQLTYALGDVTHLRDLFPKLKAQLDKSERASWLIEEMAVLTDPATYELHPEHAWRRLKMRIKTQKALAVLMELAAWREREAQSQDVPRSRVLKDEALYDIAGQAPRTVEDLGALRSLHNGFARSSRGRGVLEAVERGLARDPASVPPLQRGEPMPPEAQAVMDLLRVLLKATAGRHGVAPKLIATSDELEQIARSNDADTAALRGWRLKLFGEDALALKRGELALTIRKGSVTVLAAEEPEDRS</sequence>
<dbReference type="InterPro" id="IPR044876">
    <property type="entry name" value="HRDC_dom_sf"/>
</dbReference>
<comment type="catalytic activity">
    <reaction evidence="6">
        <text>Exonucleolytic cleavage that removes extra residues from the 3'-terminus of tRNA to produce 5'-mononucleotides.</text>
        <dbReference type="EC" id="3.1.13.5"/>
    </reaction>
</comment>
<dbReference type="KEGG" id="mcg:GL4_2405"/>
<evidence type="ECO:0000313" key="8">
    <source>
        <dbReference type="EMBL" id="BAQ17841.1"/>
    </source>
</evidence>
<name>A0A0A8K4Z3_9HYPH</name>
<dbReference type="InterPro" id="IPR002121">
    <property type="entry name" value="HRDC_dom"/>
</dbReference>
<dbReference type="AlphaFoldDB" id="A0A0A8K4Z3"/>
<dbReference type="Proteomes" id="UP000031643">
    <property type="component" value="Chromosome"/>
</dbReference>
<comment type="similarity">
    <text evidence="6">Belongs to the RNase D family.</text>
</comment>
<dbReference type="EC" id="3.1.13.5" evidence="6"/>
<keyword evidence="9" id="KW-1185">Reference proteome</keyword>
<evidence type="ECO:0000313" key="9">
    <source>
        <dbReference type="Proteomes" id="UP000031643"/>
    </source>
</evidence>
<comment type="subcellular location">
    <subcellularLocation>
        <location evidence="6">Cytoplasm</location>
    </subcellularLocation>
</comment>
<dbReference type="Pfam" id="PF00570">
    <property type="entry name" value="HRDC"/>
    <property type="match status" value="1"/>
</dbReference>
<dbReference type="GO" id="GO:0003676">
    <property type="term" value="F:nucleic acid binding"/>
    <property type="evidence" value="ECO:0007669"/>
    <property type="project" value="InterPro"/>
</dbReference>
<dbReference type="GO" id="GO:0033890">
    <property type="term" value="F:ribonuclease D activity"/>
    <property type="evidence" value="ECO:0007669"/>
    <property type="project" value="UniProtKB-UniRule"/>
</dbReference>
<comment type="cofactor">
    <cofactor evidence="6">
        <name>a divalent metal cation</name>
        <dbReference type="ChEBI" id="CHEBI:60240"/>
    </cofactor>
</comment>
<dbReference type="PROSITE" id="PS50967">
    <property type="entry name" value="HRDC"/>
    <property type="match status" value="1"/>
</dbReference>
<dbReference type="Gene3D" id="3.30.420.10">
    <property type="entry name" value="Ribonuclease H-like superfamily/Ribonuclease H"/>
    <property type="match status" value="1"/>
</dbReference>
<dbReference type="SUPFAM" id="SSF53098">
    <property type="entry name" value="Ribonuclease H-like"/>
    <property type="match status" value="1"/>
</dbReference>
<dbReference type="InterPro" id="IPR006292">
    <property type="entry name" value="RNase_D"/>
</dbReference>
<dbReference type="STRING" id="1384459.GL4_2405"/>
<evidence type="ECO:0000256" key="5">
    <source>
        <dbReference type="ARBA" id="ARBA00022839"/>
    </source>
</evidence>
<gene>
    <name evidence="6" type="primary">rnd</name>
    <name evidence="8" type="ORF">GL4_2405</name>
</gene>
<dbReference type="InterPro" id="IPR051086">
    <property type="entry name" value="RNase_D-like"/>
</dbReference>
<dbReference type="PANTHER" id="PTHR47649:SF1">
    <property type="entry name" value="RIBONUCLEASE D"/>
    <property type="match status" value="1"/>
</dbReference>
<dbReference type="CDD" id="cd06142">
    <property type="entry name" value="RNaseD_exo"/>
    <property type="match status" value="1"/>
</dbReference>
<evidence type="ECO:0000256" key="1">
    <source>
        <dbReference type="ARBA" id="ARBA00022490"/>
    </source>
</evidence>
<dbReference type="RefSeq" id="WP_045367739.1">
    <property type="nucleotide sequence ID" value="NZ_AP014648.1"/>
</dbReference>
<keyword evidence="2 6" id="KW-0819">tRNA processing</keyword>
<dbReference type="GO" id="GO:0042780">
    <property type="term" value="P:tRNA 3'-end processing"/>
    <property type="evidence" value="ECO:0007669"/>
    <property type="project" value="UniProtKB-UniRule"/>
</dbReference>
<evidence type="ECO:0000256" key="6">
    <source>
        <dbReference type="HAMAP-Rule" id="MF_01899"/>
    </source>
</evidence>
<dbReference type="InterPro" id="IPR010997">
    <property type="entry name" value="HRDC-like_sf"/>
</dbReference>
<dbReference type="SMART" id="SM00474">
    <property type="entry name" value="35EXOc"/>
    <property type="match status" value="1"/>
</dbReference>
<proteinExistence type="inferred from homology"/>
<keyword evidence="1 6" id="KW-0963">Cytoplasm</keyword>
<keyword evidence="5 6" id="KW-0269">Exonuclease</keyword>
<dbReference type="HAMAP" id="MF_01899">
    <property type="entry name" value="RNase_D"/>
    <property type="match status" value="1"/>
</dbReference>
<dbReference type="GO" id="GO:0000166">
    <property type="term" value="F:nucleotide binding"/>
    <property type="evidence" value="ECO:0007669"/>
    <property type="project" value="InterPro"/>
</dbReference>
<dbReference type="OrthoDB" id="9800549at2"/>
<dbReference type="PANTHER" id="PTHR47649">
    <property type="entry name" value="RIBONUCLEASE D"/>
    <property type="match status" value="1"/>
</dbReference>
<dbReference type="EMBL" id="AP014648">
    <property type="protein sequence ID" value="BAQ17841.1"/>
    <property type="molecule type" value="Genomic_DNA"/>
</dbReference>
<reference evidence="8 9" key="1">
    <citation type="submission" date="2014-09" db="EMBL/GenBank/DDBJ databases">
        <title>Genome sequencing of Methyloceanibacter caenitepidi Gela4.</title>
        <authorList>
            <person name="Takeuchi M."/>
            <person name="Susumu S."/>
            <person name="Kamagata Y."/>
            <person name="Oshima K."/>
            <person name="Hattori M."/>
            <person name="Iwasaki W."/>
        </authorList>
    </citation>
    <scope>NUCLEOTIDE SEQUENCE [LARGE SCALE GENOMIC DNA]</scope>
    <source>
        <strain evidence="8 9">Gela4</strain>
    </source>
</reference>
<dbReference type="Gene3D" id="1.10.150.80">
    <property type="entry name" value="HRDC domain"/>
    <property type="match status" value="1"/>
</dbReference>
<evidence type="ECO:0000256" key="2">
    <source>
        <dbReference type="ARBA" id="ARBA00022694"/>
    </source>
</evidence>
<organism evidence="8 9">
    <name type="scientific">Methyloceanibacter caenitepidi</name>
    <dbReference type="NCBI Taxonomy" id="1384459"/>
    <lineage>
        <taxon>Bacteria</taxon>
        <taxon>Pseudomonadati</taxon>
        <taxon>Pseudomonadota</taxon>
        <taxon>Alphaproteobacteria</taxon>
        <taxon>Hyphomicrobiales</taxon>
        <taxon>Hyphomicrobiaceae</taxon>
        <taxon>Methyloceanibacter</taxon>
    </lineage>
</organism>
<accession>A0A0A8K4Z3</accession>
<dbReference type="Pfam" id="PF01612">
    <property type="entry name" value="DNA_pol_A_exo1"/>
    <property type="match status" value="1"/>
</dbReference>
<dbReference type="SUPFAM" id="SSF47819">
    <property type="entry name" value="HRDC-like"/>
    <property type="match status" value="2"/>
</dbReference>